<feature type="region of interest" description="Disordered" evidence="1">
    <location>
        <begin position="35"/>
        <end position="68"/>
    </location>
</feature>
<dbReference type="Proteomes" id="UP000887565">
    <property type="component" value="Unplaced"/>
</dbReference>
<evidence type="ECO:0000313" key="3">
    <source>
        <dbReference type="WBParaSite" id="nRc.2.0.1.t05726-RA"/>
    </source>
</evidence>
<dbReference type="WBParaSite" id="nRc.2.0.1.t05726-RA">
    <property type="protein sequence ID" value="nRc.2.0.1.t05726-RA"/>
    <property type="gene ID" value="nRc.2.0.1.g05726"/>
</dbReference>
<organism evidence="2 3">
    <name type="scientific">Romanomermis culicivorax</name>
    <name type="common">Nematode worm</name>
    <dbReference type="NCBI Taxonomy" id="13658"/>
    <lineage>
        <taxon>Eukaryota</taxon>
        <taxon>Metazoa</taxon>
        <taxon>Ecdysozoa</taxon>
        <taxon>Nematoda</taxon>
        <taxon>Enoplea</taxon>
        <taxon>Dorylaimia</taxon>
        <taxon>Mermithida</taxon>
        <taxon>Mermithoidea</taxon>
        <taxon>Mermithidae</taxon>
        <taxon>Romanomermis</taxon>
    </lineage>
</organism>
<name>A0A915HWM3_ROMCU</name>
<reference evidence="3" key="1">
    <citation type="submission" date="2022-11" db="UniProtKB">
        <authorList>
            <consortium name="WormBaseParasite"/>
        </authorList>
    </citation>
    <scope>IDENTIFICATION</scope>
</reference>
<proteinExistence type="predicted"/>
<dbReference type="AlphaFoldDB" id="A0A915HWM3"/>
<accession>A0A915HWM3</accession>
<keyword evidence="2" id="KW-1185">Reference proteome</keyword>
<sequence length="68" mass="7258">MLSANEAGTFQVRHVSPDSIKNLVDLTSNFASWRDDNNLNIKPGTTKPAPGTRPGHGLTGRARVPGDC</sequence>
<evidence type="ECO:0000256" key="1">
    <source>
        <dbReference type="SAM" id="MobiDB-lite"/>
    </source>
</evidence>
<protein>
    <submittedName>
        <fullName evidence="3">Uncharacterized protein</fullName>
    </submittedName>
</protein>
<evidence type="ECO:0000313" key="2">
    <source>
        <dbReference type="Proteomes" id="UP000887565"/>
    </source>
</evidence>